<reference evidence="1 2" key="1">
    <citation type="submission" date="2019-11" db="EMBL/GenBank/DDBJ databases">
        <authorList>
            <person name="Dong K."/>
        </authorList>
    </citation>
    <scope>NUCLEOTIDE SEQUENCE [LARGE SCALE GENOMIC DNA]</scope>
    <source>
        <strain evidence="1 2">JCM 17370</strain>
    </source>
</reference>
<name>A0A844H0X7_9RHOB</name>
<keyword evidence="2" id="KW-1185">Reference proteome</keyword>
<organism evidence="1 2">
    <name type="scientific">Paracoccus limosus</name>
    <dbReference type="NCBI Taxonomy" id="913252"/>
    <lineage>
        <taxon>Bacteria</taxon>
        <taxon>Pseudomonadati</taxon>
        <taxon>Pseudomonadota</taxon>
        <taxon>Alphaproteobacteria</taxon>
        <taxon>Rhodobacterales</taxon>
        <taxon>Paracoccaceae</taxon>
        <taxon>Paracoccus</taxon>
    </lineage>
</organism>
<gene>
    <name evidence="1" type="ORF">GL279_03600</name>
</gene>
<sequence length="110" mass="12002">MPNLKLYVDDSRYDEARAGLSALLPDLRQVLCEQLEVTPDACQLAVVPVLALPDQPGINAELHIMPRPSRTRERLEGVGETMRDMLAACSGLSVAVRIAQLDSATYVALK</sequence>
<dbReference type="RefSeq" id="WP_155063235.1">
    <property type="nucleotide sequence ID" value="NZ_WMIF01000003.1"/>
</dbReference>
<accession>A0A844H0X7</accession>
<dbReference type="AlphaFoldDB" id="A0A844H0X7"/>
<protein>
    <submittedName>
        <fullName evidence="1">Uncharacterized protein</fullName>
    </submittedName>
</protein>
<dbReference type="Proteomes" id="UP000442533">
    <property type="component" value="Unassembled WGS sequence"/>
</dbReference>
<dbReference type="OrthoDB" id="7774694at2"/>
<proteinExistence type="predicted"/>
<evidence type="ECO:0000313" key="1">
    <source>
        <dbReference type="EMBL" id="MTH33675.1"/>
    </source>
</evidence>
<evidence type="ECO:0000313" key="2">
    <source>
        <dbReference type="Proteomes" id="UP000442533"/>
    </source>
</evidence>
<dbReference type="EMBL" id="WMIF01000003">
    <property type="protein sequence ID" value="MTH33675.1"/>
    <property type="molecule type" value="Genomic_DNA"/>
</dbReference>
<comment type="caution">
    <text evidence="1">The sequence shown here is derived from an EMBL/GenBank/DDBJ whole genome shotgun (WGS) entry which is preliminary data.</text>
</comment>